<accession>A0ABR2KA91</accession>
<evidence type="ECO:0000313" key="2">
    <source>
        <dbReference type="Proteomes" id="UP001470230"/>
    </source>
</evidence>
<name>A0ABR2KA91_9EUKA</name>
<dbReference type="EMBL" id="JAPFFF010000006">
    <property type="protein sequence ID" value="KAK8887763.1"/>
    <property type="molecule type" value="Genomic_DNA"/>
</dbReference>
<organism evidence="1 2">
    <name type="scientific">Tritrichomonas musculus</name>
    <dbReference type="NCBI Taxonomy" id="1915356"/>
    <lineage>
        <taxon>Eukaryota</taxon>
        <taxon>Metamonada</taxon>
        <taxon>Parabasalia</taxon>
        <taxon>Tritrichomonadida</taxon>
        <taxon>Tritrichomonadidae</taxon>
        <taxon>Tritrichomonas</taxon>
    </lineage>
</organism>
<sequence>MIKYVLRLLGEKCNQIKINSINEAISYLSTEFLSDSVKYISEHLLETINEGQIFHLSNIIINEIINSYFEYKEPKEEEAINKEYKDIFDKLLSSN</sequence>
<evidence type="ECO:0000313" key="1">
    <source>
        <dbReference type="EMBL" id="KAK8887763.1"/>
    </source>
</evidence>
<keyword evidence="2" id="KW-1185">Reference proteome</keyword>
<proteinExistence type="predicted"/>
<dbReference type="Proteomes" id="UP001470230">
    <property type="component" value="Unassembled WGS sequence"/>
</dbReference>
<gene>
    <name evidence="1" type="ORF">M9Y10_038819</name>
</gene>
<protein>
    <submittedName>
        <fullName evidence="1">Uncharacterized protein</fullName>
    </submittedName>
</protein>
<comment type="caution">
    <text evidence="1">The sequence shown here is derived from an EMBL/GenBank/DDBJ whole genome shotgun (WGS) entry which is preliminary data.</text>
</comment>
<reference evidence="1 2" key="1">
    <citation type="submission" date="2024-04" db="EMBL/GenBank/DDBJ databases">
        <title>Tritrichomonas musculus Genome.</title>
        <authorList>
            <person name="Alves-Ferreira E."/>
            <person name="Grigg M."/>
            <person name="Lorenzi H."/>
            <person name="Galac M."/>
        </authorList>
    </citation>
    <scope>NUCLEOTIDE SEQUENCE [LARGE SCALE GENOMIC DNA]</scope>
    <source>
        <strain evidence="1 2">EAF2021</strain>
    </source>
</reference>